<name>A0A0J6UQ27_9HYPH</name>
<dbReference type="Pfam" id="PF00702">
    <property type="entry name" value="Hydrolase"/>
    <property type="match status" value="1"/>
</dbReference>
<evidence type="ECO:0000313" key="2">
    <source>
        <dbReference type="EMBL" id="KMO28151.1"/>
    </source>
</evidence>
<keyword evidence="1" id="KW-0378">Hydrolase</keyword>
<protein>
    <submittedName>
        <fullName evidence="2">2-haloalkanoic acid dehalogenase</fullName>
    </submittedName>
</protein>
<evidence type="ECO:0000313" key="3">
    <source>
        <dbReference type="Proteomes" id="UP000035929"/>
    </source>
</evidence>
<dbReference type="InterPro" id="IPR036412">
    <property type="entry name" value="HAD-like_sf"/>
</dbReference>
<dbReference type="PANTHER" id="PTHR43316">
    <property type="entry name" value="HYDROLASE, HALOACID DELAHOGENASE-RELATED"/>
    <property type="match status" value="1"/>
</dbReference>
<dbReference type="NCBIfam" id="TIGR01493">
    <property type="entry name" value="HAD-SF-IA-v2"/>
    <property type="match status" value="1"/>
</dbReference>
<dbReference type="RefSeq" id="WP_048467166.1">
    <property type="nucleotide sequence ID" value="NZ_JBNTQU010000033.1"/>
</dbReference>
<dbReference type="OrthoDB" id="9785638at2"/>
<dbReference type="Gene3D" id="3.40.50.1000">
    <property type="entry name" value="HAD superfamily/HAD-like"/>
    <property type="match status" value="1"/>
</dbReference>
<accession>A0A0J6UQ27</accession>
<dbReference type="InterPro" id="IPR051540">
    <property type="entry name" value="S-2-haloacid_dehalogenase"/>
</dbReference>
<organism evidence="2 3">
    <name type="scientific">Methylobacterium aquaticum</name>
    <dbReference type="NCBI Taxonomy" id="270351"/>
    <lineage>
        <taxon>Bacteria</taxon>
        <taxon>Pseudomonadati</taxon>
        <taxon>Pseudomonadota</taxon>
        <taxon>Alphaproteobacteria</taxon>
        <taxon>Hyphomicrobiales</taxon>
        <taxon>Methylobacteriaceae</taxon>
        <taxon>Methylobacterium</taxon>
    </lineage>
</organism>
<dbReference type="SFLD" id="SFLDG01129">
    <property type="entry name" value="C1.5:_HAD__Beta-PGM__Phosphata"/>
    <property type="match status" value="1"/>
</dbReference>
<dbReference type="Proteomes" id="UP000035929">
    <property type="component" value="Unassembled WGS sequence"/>
</dbReference>
<sequence length="244" mass="27080">MPASSLDSFKVLTFDVVGTLIDFEKGILDHLRAVSGRSPEELSDARIFASYLKGRELNYERSSEVFADVYRHVAGELGFPNSEADADAFQLSVLRWPAFPDSVAALKRLRKHYRLVAMTNADRSAFSFYSHTLGGPFHDSVTYDEAGVAKPNPQFFAFNRGRQSAFGYKQSDILHVAQSQYHDIGVARDLGYTVCWIERRQGLQGFGGTPEPERMTTPDYHFPTLEKLADAADAAFAAAARQAA</sequence>
<proteinExistence type="predicted"/>
<dbReference type="PATRIC" id="fig|270351.6.peg.3961"/>
<dbReference type="AlphaFoldDB" id="A0A0J6UQ27"/>
<dbReference type="InterPro" id="IPR023214">
    <property type="entry name" value="HAD_sf"/>
</dbReference>
<gene>
    <name evidence="2" type="ORF">VP06_28510</name>
</gene>
<dbReference type="InterPro" id="IPR006439">
    <property type="entry name" value="HAD-SF_hydro_IA"/>
</dbReference>
<dbReference type="SFLD" id="SFLDS00003">
    <property type="entry name" value="Haloacid_Dehalogenase"/>
    <property type="match status" value="1"/>
</dbReference>
<dbReference type="GO" id="GO:0016787">
    <property type="term" value="F:hydrolase activity"/>
    <property type="evidence" value="ECO:0007669"/>
    <property type="project" value="UniProtKB-KW"/>
</dbReference>
<dbReference type="Gene3D" id="1.10.150.750">
    <property type="match status" value="1"/>
</dbReference>
<evidence type="ECO:0000256" key="1">
    <source>
        <dbReference type="ARBA" id="ARBA00022801"/>
    </source>
</evidence>
<dbReference type="EMBL" id="LABX01000264">
    <property type="protein sequence ID" value="KMO28151.1"/>
    <property type="molecule type" value="Genomic_DNA"/>
</dbReference>
<comment type="caution">
    <text evidence="2">The sequence shown here is derived from an EMBL/GenBank/DDBJ whole genome shotgun (WGS) entry which is preliminary data.</text>
</comment>
<reference evidence="2 3" key="1">
    <citation type="submission" date="2015-03" db="EMBL/GenBank/DDBJ databases">
        <title>Genome sequencing of Methylobacterium aquaticum DSM16371 type strain.</title>
        <authorList>
            <person name="Chaudhry V."/>
            <person name="Patil P.B."/>
        </authorList>
    </citation>
    <scope>NUCLEOTIDE SEQUENCE [LARGE SCALE GENOMIC DNA]</scope>
    <source>
        <strain evidence="2 3">DSM 16371</strain>
    </source>
</reference>
<dbReference type="PANTHER" id="PTHR43316:SF3">
    <property type="entry name" value="HALOACID DEHALOGENASE, TYPE II (AFU_ORTHOLOGUE AFUA_2G07750)-RELATED"/>
    <property type="match status" value="1"/>
</dbReference>
<dbReference type="SUPFAM" id="SSF56784">
    <property type="entry name" value="HAD-like"/>
    <property type="match status" value="1"/>
</dbReference>